<comment type="caution">
    <text evidence="2">The sequence shown here is derived from an EMBL/GenBank/DDBJ whole genome shotgun (WGS) entry which is preliminary data.</text>
</comment>
<dbReference type="Gene3D" id="3.40.50.300">
    <property type="entry name" value="P-loop containing nucleotide triphosphate hydrolases"/>
    <property type="match status" value="1"/>
</dbReference>
<feature type="compositionally biased region" description="Low complexity" evidence="1">
    <location>
        <begin position="266"/>
        <end position="281"/>
    </location>
</feature>
<evidence type="ECO:0000313" key="2">
    <source>
        <dbReference type="EMBL" id="MEZ0166620.1"/>
    </source>
</evidence>
<dbReference type="SUPFAM" id="SSF52540">
    <property type="entry name" value="P-loop containing nucleoside triphosphate hydrolases"/>
    <property type="match status" value="1"/>
</dbReference>
<feature type="region of interest" description="Disordered" evidence="1">
    <location>
        <begin position="918"/>
        <end position="946"/>
    </location>
</feature>
<accession>A0ABV4H4W9</accession>
<feature type="compositionally biased region" description="Basic and acidic residues" evidence="1">
    <location>
        <begin position="1241"/>
        <end position="1260"/>
    </location>
</feature>
<protein>
    <submittedName>
        <fullName evidence="2">Uncharacterized protein</fullName>
    </submittedName>
</protein>
<proteinExistence type="predicted"/>
<reference evidence="2 3" key="1">
    <citation type="submission" date="2024-07" db="EMBL/GenBank/DDBJ databases">
        <authorList>
            <person name="Thanompreechachai J."/>
            <person name="Duangmal K."/>
        </authorList>
    </citation>
    <scope>NUCLEOTIDE SEQUENCE [LARGE SCALE GENOMIC DNA]</scope>
    <source>
        <strain evidence="2 3">LSe6-4</strain>
    </source>
</reference>
<keyword evidence="3" id="KW-1185">Reference proteome</keyword>
<evidence type="ECO:0000256" key="1">
    <source>
        <dbReference type="SAM" id="MobiDB-lite"/>
    </source>
</evidence>
<name>A0ABV4H4W9_9ACTN</name>
<feature type="region of interest" description="Disordered" evidence="1">
    <location>
        <begin position="253"/>
        <end position="281"/>
    </location>
</feature>
<feature type="compositionally biased region" description="Low complexity" evidence="1">
    <location>
        <begin position="1261"/>
        <end position="1274"/>
    </location>
</feature>
<dbReference type="Proteomes" id="UP001565927">
    <property type="component" value="Unassembled WGS sequence"/>
</dbReference>
<dbReference type="InterPro" id="IPR027417">
    <property type="entry name" value="P-loop_NTPase"/>
</dbReference>
<dbReference type="RefSeq" id="WP_370442837.1">
    <property type="nucleotide sequence ID" value="NZ_JBGFTU010000025.1"/>
</dbReference>
<feature type="compositionally biased region" description="Pro residues" evidence="1">
    <location>
        <begin position="256"/>
        <end position="265"/>
    </location>
</feature>
<feature type="compositionally biased region" description="Basic and acidic residues" evidence="1">
    <location>
        <begin position="927"/>
        <end position="937"/>
    </location>
</feature>
<feature type="compositionally biased region" description="Basic and acidic residues" evidence="1">
    <location>
        <begin position="1276"/>
        <end position="1286"/>
    </location>
</feature>
<evidence type="ECO:0000313" key="3">
    <source>
        <dbReference type="Proteomes" id="UP001565927"/>
    </source>
</evidence>
<organism evidence="2 3">
    <name type="scientific">Kineococcus halophytocola</name>
    <dbReference type="NCBI Taxonomy" id="3234027"/>
    <lineage>
        <taxon>Bacteria</taxon>
        <taxon>Bacillati</taxon>
        <taxon>Actinomycetota</taxon>
        <taxon>Actinomycetes</taxon>
        <taxon>Kineosporiales</taxon>
        <taxon>Kineosporiaceae</taxon>
        <taxon>Kineococcus</taxon>
    </lineage>
</organism>
<feature type="region of interest" description="Disordered" evidence="1">
    <location>
        <begin position="1239"/>
        <end position="1286"/>
    </location>
</feature>
<dbReference type="EMBL" id="JBGFTU010000025">
    <property type="protein sequence ID" value="MEZ0166620.1"/>
    <property type="molecule type" value="Genomic_DNA"/>
</dbReference>
<gene>
    <name evidence="2" type="ORF">AB2L27_17825</name>
</gene>
<sequence length="1286" mass="135610">MTSSAAPGPDSTRRRWWAEAEALGGTSALLDCPVGTDAVLDLTTAHPSGLAQLLAGGPAPLSSLVREAGAFAEARRRARTTHRLAGVLLAQRGTRSLAVAVGTAGWSLAEEADAATLAEGDAPPALRPPRRTPVLLRRCTLTPATEALDDFVVQLAPEVIVNPVLVRVARAELGVDLDTRRIAIAVGAHWGFDPNPAMDELRRQLTGTRGLRVDRRLLLTTFADPGADLLADLRRRGALVREHRVVAAIAAHRPVDPPPAPPAPAAPAGERAGEQGPAAPEPVDGLTLDPAQRHVVQTVLAGQDVRLHAPTGTGATQVAAAVIAAEVAAGRRVLLVADSAADRRAVDERLRDHGLGRLLLHLVADLDASADDASVQLDAARREVHARVQAAAATSGTAPEPDVAGPASALEDHARALHRPRDPWGVSAAEAMTALLELAERPEPPTTSRRLRGQDLSSCLRADVPGWAQRLVEAVELGAFDVGPGTTPWAGARLRTPQAAEQALARVEDLIGQRLPALRALLATVCDAAGLRGAASVAEAADRTGLLEGVRTTTGRFGADVFGQSLGDVAAATASPQWRREHEVRQGWVRRWRLRREARALLRPDVSAGDWATLHEWLQQARSQRLRWQRVSVRDNAPVVPDDLDALCAAVAGVQRELEDLEQVLPERSWTDLGARSLQDVQLPELSALLRALAADAAALGPLPRRTVLLEELHGAGWGGLLEDLGARWDGPGSLDLTAEVDRAWWAGVLDAVAMVDPLVGTGEAAALRTARYELQLAVAARRGRHTARVRAALDARAQASGRPGDLLPVTALSAAGVARLAEDVPDADLLVVLGAQATTTAAALPALSRAGRVLVVGDPDLPGPADLPTARDEHTVPGPVAGSLFADVDGVLPTLRLDRQHALLDDTLLTGVPVPAGQVSLPGPGHDGRATARTSDRPPGARRGPDALVDLVVETALAALTRHPEESLGIVVPDAAGAELLADTVRRQALDRALPLSVGREPVLVGTPVRWAGERRDHVLVVTDAVLNGPALGEGAGQDRDTGRAQAWMALTRSRLRTTLVLDDSGWSADRADRAGREGAPVEGDGEDGRTLLERTARTWEREKLLGGGDRPERAGSDAVVRALVDACRRIGLPVRCGVGDSHVLAVVVRDARARAGAGPALVVELDDAAWAGGDVVDREVDGPTELERRGWRYVRVLTADVFADADAEADRIAGLWRDALADAGHDLPWVVDLAAPQTRDSRETGGTHESHEGHEGHEVPTGPVTQVPVPAVDVHLDRPRVQTP</sequence>